<proteinExistence type="predicted"/>
<accession>A0ABN7P891</accession>
<dbReference type="Proteomes" id="UP001153148">
    <property type="component" value="Unassembled WGS sequence"/>
</dbReference>
<protein>
    <submittedName>
        <fullName evidence="1">Uncharacterized protein</fullName>
    </submittedName>
</protein>
<evidence type="ECO:0000313" key="1">
    <source>
        <dbReference type="EMBL" id="CAG2064042.1"/>
    </source>
</evidence>
<dbReference type="EMBL" id="CAJPIN010031185">
    <property type="protein sequence ID" value="CAG2064042.1"/>
    <property type="molecule type" value="Genomic_DNA"/>
</dbReference>
<sequence length="71" mass="7872">MITLPCNMRSAAVSIICFSFREDERVSNNLFARGEVSEPDRGPRARAIAEQRGVVSIYEIPSTRDKQSGQG</sequence>
<organism evidence="1 2">
    <name type="scientific">Timema podura</name>
    <name type="common">Walking stick</name>
    <dbReference type="NCBI Taxonomy" id="61482"/>
    <lineage>
        <taxon>Eukaryota</taxon>
        <taxon>Metazoa</taxon>
        <taxon>Ecdysozoa</taxon>
        <taxon>Arthropoda</taxon>
        <taxon>Hexapoda</taxon>
        <taxon>Insecta</taxon>
        <taxon>Pterygota</taxon>
        <taxon>Neoptera</taxon>
        <taxon>Polyneoptera</taxon>
        <taxon>Phasmatodea</taxon>
        <taxon>Timematodea</taxon>
        <taxon>Timematoidea</taxon>
        <taxon>Timematidae</taxon>
        <taxon>Timema</taxon>
    </lineage>
</organism>
<keyword evidence="2" id="KW-1185">Reference proteome</keyword>
<gene>
    <name evidence="1" type="ORF">TPAB3V08_LOCUS10989</name>
</gene>
<reference evidence="1" key="1">
    <citation type="submission" date="2021-03" db="EMBL/GenBank/DDBJ databases">
        <authorList>
            <person name="Tran Van P."/>
        </authorList>
    </citation>
    <scope>NUCLEOTIDE SEQUENCE</scope>
</reference>
<name>A0ABN7P891_TIMPD</name>
<evidence type="ECO:0000313" key="2">
    <source>
        <dbReference type="Proteomes" id="UP001153148"/>
    </source>
</evidence>
<comment type="caution">
    <text evidence="1">The sequence shown here is derived from an EMBL/GenBank/DDBJ whole genome shotgun (WGS) entry which is preliminary data.</text>
</comment>